<evidence type="ECO:0008006" key="9">
    <source>
        <dbReference type="Google" id="ProtNLM"/>
    </source>
</evidence>
<feature type="transmembrane region" description="Helical" evidence="7">
    <location>
        <begin position="73"/>
        <end position="93"/>
    </location>
</feature>
<evidence type="ECO:0000256" key="5">
    <source>
        <dbReference type="ARBA" id="ARBA00022989"/>
    </source>
</evidence>
<dbReference type="Gene3D" id="1.20.1250.20">
    <property type="entry name" value="MFS general substrate transporter like domains"/>
    <property type="match status" value="1"/>
</dbReference>
<evidence type="ECO:0000256" key="6">
    <source>
        <dbReference type="ARBA" id="ARBA00023136"/>
    </source>
</evidence>
<dbReference type="PRINTS" id="PR00171">
    <property type="entry name" value="SUGRTRNSPORT"/>
</dbReference>
<accession>A0A7S0J4Y5</accession>
<dbReference type="EMBL" id="HBER01031194">
    <property type="protein sequence ID" value="CAD8540403.1"/>
    <property type="molecule type" value="Transcribed_RNA"/>
</dbReference>
<dbReference type="PANTHER" id="PTHR48023">
    <property type="entry name" value="D-XYLOSE-PROTON SYMPORTER-LIKE 2"/>
    <property type="match status" value="1"/>
</dbReference>
<proteinExistence type="inferred from homology"/>
<dbReference type="PANTHER" id="PTHR48023:SF4">
    <property type="entry name" value="D-XYLOSE-PROTON SYMPORTER-LIKE 2"/>
    <property type="match status" value="1"/>
</dbReference>
<organism evidence="8">
    <name type="scientific">Calcidiscus leptoporus</name>
    <dbReference type="NCBI Taxonomy" id="127549"/>
    <lineage>
        <taxon>Eukaryota</taxon>
        <taxon>Haptista</taxon>
        <taxon>Haptophyta</taxon>
        <taxon>Prymnesiophyceae</taxon>
        <taxon>Coccolithales</taxon>
        <taxon>Calcidiscaceae</taxon>
        <taxon>Calcidiscus</taxon>
    </lineage>
</organism>
<comment type="similarity">
    <text evidence="2">Belongs to the major facilitator superfamily. Sugar transporter (TC 2.A.1.1) family.</text>
</comment>
<feature type="transmembrane region" description="Helical" evidence="7">
    <location>
        <begin position="12"/>
        <end position="34"/>
    </location>
</feature>
<evidence type="ECO:0000256" key="4">
    <source>
        <dbReference type="ARBA" id="ARBA00022692"/>
    </source>
</evidence>
<comment type="subcellular location">
    <subcellularLocation>
        <location evidence="1">Membrane</location>
        <topology evidence="1">Multi-pass membrane protein</topology>
    </subcellularLocation>
</comment>
<dbReference type="AlphaFoldDB" id="A0A7S0J4Y5"/>
<keyword evidence="6 7" id="KW-0472">Membrane</keyword>
<dbReference type="InterPro" id="IPR036259">
    <property type="entry name" value="MFS_trans_sf"/>
</dbReference>
<evidence type="ECO:0000313" key="8">
    <source>
        <dbReference type="EMBL" id="CAD8540403.1"/>
    </source>
</evidence>
<evidence type="ECO:0000256" key="1">
    <source>
        <dbReference type="ARBA" id="ARBA00004141"/>
    </source>
</evidence>
<reference evidence="8" key="1">
    <citation type="submission" date="2021-01" db="EMBL/GenBank/DDBJ databases">
        <authorList>
            <person name="Corre E."/>
            <person name="Pelletier E."/>
            <person name="Niang G."/>
            <person name="Scheremetjew M."/>
            <person name="Finn R."/>
            <person name="Kale V."/>
            <person name="Holt S."/>
            <person name="Cochrane G."/>
            <person name="Meng A."/>
            <person name="Brown T."/>
            <person name="Cohen L."/>
        </authorList>
    </citation>
    <scope>NUCLEOTIDE SEQUENCE</scope>
    <source>
        <strain evidence="8">RCC1130</strain>
    </source>
</reference>
<name>A0A7S0J4Y5_9EUKA</name>
<evidence type="ECO:0000256" key="7">
    <source>
        <dbReference type="SAM" id="Phobius"/>
    </source>
</evidence>
<dbReference type="GO" id="GO:0016020">
    <property type="term" value="C:membrane"/>
    <property type="evidence" value="ECO:0007669"/>
    <property type="project" value="UniProtKB-SubCell"/>
</dbReference>
<dbReference type="GO" id="GO:0022857">
    <property type="term" value="F:transmembrane transporter activity"/>
    <property type="evidence" value="ECO:0007669"/>
    <property type="project" value="InterPro"/>
</dbReference>
<gene>
    <name evidence="8" type="ORF">CLEP1334_LOCUS15686</name>
</gene>
<dbReference type="InterPro" id="IPR005828">
    <property type="entry name" value="MFS_sugar_transport-like"/>
</dbReference>
<keyword evidence="4 7" id="KW-0812">Transmembrane</keyword>
<dbReference type="SUPFAM" id="SSF103473">
    <property type="entry name" value="MFS general substrate transporter"/>
    <property type="match status" value="1"/>
</dbReference>
<protein>
    <recommendedName>
        <fullName evidence="9">Major facilitator superfamily (MFS) profile domain-containing protein</fullName>
    </recommendedName>
</protein>
<dbReference type="Pfam" id="PF00083">
    <property type="entry name" value="Sugar_tr"/>
    <property type="match status" value="1"/>
</dbReference>
<evidence type="ECO:0000256" key="3">
    <source>
        <dbReference type="ARBA" id="ARBA00022448"/>
    </source>
</evidence>
<feature type="transmembrane region" description="Helical" evidence="7">
    <location>
        <begin position="46"/>
        <end position="67"/>
    </location>
</feature>
<keyword evidence="3" id="KW-0813">Transport</keyword>
<evidence type="ECO:0000256" key="2">
    <source>
        <dbReference type="ARBA" id="ARBA00010992"/>
    </source>
</evidence>
<keyword evidence="5 7" id="KW-1133">Transmembrane helix</keyword>
<sequence length="114" mass="12182">MGSSLMWPRVLAMGAICVYGSAFAFSLGPIPNILTAELFPMRAKSAAMAASLGAQFFFNTCVGMGFPILRHKIGAQAVFTGFGAVCFVAWLFVNRFVFETKGASLEQLSSKGDE</sequence>
<dbReference type="InterPro" id="IPR003663">
    <property type="entry name" value="Sugar/inositol_transpt"/>
</dbReference>
<dbReference type="InterPro" id="IPR050820">
    <property type="entry name" value="MFS_Sugar_Transporter"/>
</dbReference>